<feature type="region of interest" description="Disordered" evidence="5">
    <location>
        <begin position="207"/>
        <end position="239"/>
    </location>
</feature>
<evidence type="ECO:0000256" key="6">
    <source>
        <dbReference type="SAM" id="Phobius"/>
    </source>
</evidence>
<keyword evidence="6" id="KW-1133">Transmembrane helix</keyword>
<evidence type="ECO:0000313" key="10">
    <source>
        <dbReference type="Proteomes" id="UP000095256"/>
    </source>
</evidence>
<evidence type="ECO:0000259" key="7">
    <source>
        <dbReference type="Pfam" id="PF00746"/>
    </source>
</evidence>
<evidence type="ECO:0000256" key="1">
    <source>
        <dbReference type="ARBA" id="ARBA00022512"/>
    </source>
</evidence>
<evidence type="ECO:0000259" key="8">
    <source>
        <dbReference type="Pfam" id="PF07523"/>
    </source>
</evidence>
<dbReference type="RefSeq" id="WP_069697330.1">
    <property type="nucleotide sequence ID" value="NZ_JAGGMA010000008.1"/>
</dbReference>
<keyword evidence="6" id="KW-0472">Membrane</keyword>
<dbReference type="OrthoDB" id="1771364at2"/>
<reference evidence="9 10" key="1">
    <citation type="submission" date="2016-09" db="EMBL/GenBank/DDBJ databases">
        <authorList>
            <person name="Capua I."/>
            <person name="De Benedictis P."/>
            <person name="Joannis T."/>
            <person name="Lombin L.H."/>
            <person name="Cattoli G."/>
        </authorList>
    </citation>
    <scope>NUCLEOTIDE SEQUENCE [LARGE SCALE GENOMIC DNA]</scope>
    <source>
        <strain evidence="9 10">LMG 25899</strain>
    </source>
</reference>
<dbReference type="InterPro" id="IPR013783">
    <property type="entry name" value="Ig-like_fold"/>
</dbReference>
<dbReference type="Pfam" id="PF07523">
    <property type="entry name" value="Big_3"/>
    <property type="match status" value="1"/>
</dbReference>
<accession>A0A1E5L0K2</accession>
<dbReference type="Proteomes" id="UP000095256">
    <property type="component" value="Unassembled WGS sequence"/>
</dbReference>
<keyword evidence="6" id="KW-0812">Transmembrane</keyword>
<name>A0A1E5L0K2_9ENTE</name>
<dbReference type="STRING" id="762845.BCR26_08230"/>
<evidence type="ECO:0000256" key="3">
    <source>
        <dbReference type="ARBA" id="ARBA00022729"/>
    </source>
</evidence>
<sequence length="272" mass="29959">MPTFYPETLNALLTSLAVKYEAQDKLALLEPNLEVTVKTKADLVELPLATMVKLTSSRRLNNHHYVLEDFQDEEGNSVDIDHYFNSKNGEAEQVVYAKVRAVGEGLFPNTSDNALTGDRIKIIISQPEPNKEMIEAKDSVLYVGDTWNPEDNFVAAKDKEGNPLAFSEAMVSGTVDTNKVGEYFITYTNGEASQKIIVTVKGRTIASGTDTSNNDNSKNSGNKYNNSASSQQSSSSLPRTGETVRSSLYIGGLVLISGVLLIYTLKRWKKEF</sequence>
<comment type="caution">
    <text evidence="9">The sequence shown here is derived from an EMBL/GenBank/DDBJ whole genome shotgun (WGS) entry which is preliminary data.</text>
</comment>
<evidence type="ECO:0008006" key="11">
    <source>
        <dbReference type="Google" id="ProtNLM"/>
    </source>
</evidence>
<protein>
    <recommendedName>
        <fullName evidence="11">Gram-positive cocci surface proteins LPxTG domain-containing protein</fullName>
    </recommendedName>
</protein>
<evidence type="ECO:0000256" key="5">
    <source>
        <dbReference type="SAM" id="MobiDB-lite"/>
    </source>
</evidence>
<dbReference type="InterPro" id="IPR022038">
    <property type="entry name" value="Ig-like_bact"/>
</dbReference>
<evidence type="ECO:0000313" key="9">
    <source>
        <dbReference type="EMBL" id="OEH83646.1"/>
    </source>
</evidence>
<dbReference type="EMBL" id="MIEK01000004">
    <property type="protein sequence ID" value="OEH83646.1"/>
    <property type="molecule type" value="Genomic_DNA"/>
</dbReference>
<evidence type="ECO:0000256" key="2">
    <source>
        <dbReference type="ARBA" id="ARBA00022525"/>
    </source>
</evidence>
<feature type="domain" description="Ig-like" evidence="8">
    <location>
        <begin position="134"/>
        <end position="200"/>
    </location>
</feature>
<feature type="transmembrane region" description="Helical" evidence="6">
    <location>
        <begin position="246"/>
        <end position="265"/>
    </location>
</feature>
<evidence type="ECO:0000256" key="4">
    <source>
        <dbReference type="ARBA" id="ARBA00023088"/>
    </source>
</evidence>
<dbReference type="AlphaFoldDB" id="A0A1E5L0K2"/>
<dbReference type="Pfam" id="PF00746">
    <property type="entry name" value="Gram_pos_anchor"/>
    <property type="match status" value="1"/>
</dbReference>
<keyword evidence="3" id="KW-0732">Signal</keyword>
<dbReference type="NCBIfam" id="TIGR01167">
    <property type="entry name" value="LPXTG_anchor"/>
    <property type="match status" value="1"/>
</dbReference>
<dbReference type="InterPro" id="IPR019931">
    <property type="entry name" value="LPXTG_anchor"/>
</dbReference>
<keyword evidence="10" id="KW-1185">Reference proteome</keyword>
<keyword evidence="2" id="KW-0964">Secreted</keyword>
<feature type="domain" description="Gram-positive cocci surface proteins LPxTG" evidence="7">
    <location>
        <begin position="231"/>
        <end position="271"/>
    </location>
</feature>
<dbReference type="Gene3D" id="2.60.40.10">
    <property type="entry name" value="Immunoglobulins"/>
    <property type="match status" value="1"/>
</dbReference>
<proteinExistence type="predicted"/>
<gene>
    <name evidence="9" type="ORF">BCR26_08230</name>
</gene>
<organism evidence="9 10">
    <name type="scientific">Enterococcus rivorum</name>
    <dbReference type="NCBI Taxonomy" id="762845"/>
    <lineage>
        <taxon>Bacteria</taxon>
        <taxon>Bacillati</taxon>
        <taxon>Bacillota</taxon>
        <taxon>Bacilli</taxon>
        <taxon>Lactobacillales</taxon>
        <taxon>Enterococcaceae</taxon>
        <taxon>Enterococcus</taxon>
    </lineage>
</organism>
<keyword evidence="1" id="KW-0134">Cell wall</keyword>
<keyword evidence="4" id="KW-0572">Peptidoglycan-anchor</keyword>
<feature type="compositionally biased region" description="Low complexity" evidence="5">
    <location>
        <begin position="207"/>
        <end position="236"/>
    </location>
</feature>